<dbReference type="AlphaFoldDB" id="A0A0B7BCT8"/>
<reference evidence="1" key="1">
    <citation type="submission" date="2014-12" db="EMBL/GenBank/DDBJ databases">
        <title>Insight into the proteome of Arion vulgaris.</title>
        <authorList>
            <person name="Aradska J."/>
            <person name="Bulat T."/>
            <person name="Smidak R."/>
            <person name="Sarate P."/>
            <person name="Gangsoo J."/>
            <person name="Sialana F."/>
            <person name="Bilban M."/>
            <person name="Lubec G."/>
        </authorList>
    </citation>
    <scope>NUCLEOTIDE SEQUENCE</scope>
    <source>
        <tissue evidence="1">Skin</tissue>
    </source>
</reference>
<gene>
    <name evidence="1" type="primary">ORF174850</name>
</gene>
<evidence type="ECO:0000313" key="1">
    <source>
        <dbReference type="EMBL" id="CEK90121.1"/>
    </source>
</evidence>
<sequence>MDRAHILNAIIDCGRKEEFYLNKSPQHGFNITPRQKKKLLLKMKAMTIFTKTKPLYKKFKKYFWILDDCYYWILRKEL</sequence>
<dbReference type="EMBL" id="HACG01043256">
    <property type="protein sequence ID" value="CEK90121.1"/>
    <property type="molecule type" value="Transcribed_RNA"/>
</dbReference>
<organism evidence="1">
    <name type="scientific">Arion vulgaris</name>
    <dbReference type="NCBI Taxonomy" id="1028688"/>
    <lineage>
        <taxon>Eukaryota</taxon>
        <taxon>Metazoa</taxon>
        <taxon>Spiralia</taxon>
        <taxon>Lophotrochozoa</taxon>
        <taxon>Mollusca</taxon>
        <taxon>Gastropoda</taxon>
        <taxon>Heterobranchia</taxon>
        <taxon>Euthyneura</taxon>
        <taxon>Panpulmonata</taxon>
        <taxon>Eupulmonata</taxon>
        <taxon>Stylommatophora</taxon>
        <taxon>Helicina</taxon>
        <taxon>Arionoidea</taxon>
        <taxon>Arionidae</taxon>
        <taxon>Arion</taxon>
    </lineage>
</organism>
<accession>A0A0B7BCT8</accession>
<protein>
    <submittedName>
        <fullName evidence="1">Uncharacterized protein</fullName>
    </submittedName>
</protein>
<proteinExistence type="predicted"/>
<feature type="non-terminal residue" evidence="1">
    <location>
        <position position="78"/>
    </location>
</feature>
<name>A0A0B7BCT8_9EUPU</name>